<dbReference type="InterPro" id="IPR010190">
    <property type="entry name" value="Diaminopimelate_DH_Ddh"/>
</dbReference>
<evidence type="ECO:0000256" key="6">
    <source>
        <dbReference type="ARBA" id="ARBA00022605"/>
    </source>
</evidence>
<keyword evidence="16" id="KW-1185">Reference proteome</keyword>
<dbReference type="GO" id="GO:0000166">
    <property type="term" value="F:nucleotide binding"/>
    <property type="evidence" value="ECO:0007669"/>
    <property type="project" value="UniProtKB-KW"/>
</dbReference>
<dbReference type="PIRSF" id="PIRSF025648">
    <property type="entry name" value="DDH"/>
    <property type="match status" value="1"/>
</dbReference>
<dbReference type="RefSeq" id="WP_092086767.1">
    <property type="nucleotide sequence ID" value="NZ_FNEL01000068.1"/>
</dbReference>
<comment type="function">
    <text evidence="12">Catalyzes the reversible NADPH-dependent reductive amination of L-2-amino-6-oxopimelate, the acyclic form of L-tetrahydrodipicolinate, to generate the meso compound, D,L-2,6-diaminopimelate.</text>
</comment>
<dbReference type="CDD" id="cd02270">
    <property type="entry name" value="meso-DAPDH_N"/>
    <property type="match status" value="1"/>
</dbReference>
<keyword evidence="7 12" id="KW-0521">NADP</keyword>
<comment type="subunit">
    <text evidence="3 12">Homodimer.</text>
</comment>
<gene>
    <name evidence="15" type="ORF">CJ205_06770</name>
</gene>
<dbReference type="AlphaFoldDB" id="A0A1G8PBM4"/>
<protein>
    <recommendedName>
        <fullName evidence="5 12">Meso-diaminopimelate D-dehydrogenase</fullName>
        <shortName evidence="12">DAPDH</shortName>
        <shortName evidence="12">Meso-DAP dehydrogenase</shortName>
        <ecNumber evidence="4 12">1.4.1.16</ecNumber>
    </recommendedName>
</protein>
<evidence type="ECO:0000256" key="11">
    <source>
        <dbReference type="ARBA" id="ARBA00052023"/>
    </source>
</evidence>
<comment type="catalytic activity">
    <reaction evidence="11 12">
        <text>meso-2,6-diaminopimelate + NADP(+) + H2O = (S)-2-amino-6-oxoheptanedioate + NH4(+) + NADPH + H(+)</text>
        <dbReference type="Rhea" id="RHEA:13561"/>
        <dbReference type="ChEBI" id="CHEBI:15377"/>
        <dbReference type="ChEBI" id="CHEBI:15378"/>
        <dbReference type="ChEBI" id="CHEBI:28938"/>
        <dbReference type="ChEBI" id="CHEBI:57783"/>
        <dbReference type="ChEBI" id="CHEBI:57791"/>
        <dbReference type="ChEBI" id="CHEBI:58349"/>
        <dbReference type="ChEBI" id="CHEBI:58556"/>
        <dbReference type="EC" id="1.4.1.16"/>
    </reaction>
</comment>
<dbReference type="Gene3D" id="3.30.360.10">
    <property type="entry name" value="Dihydrodipicolinate Reductase, domain 2"/>
    <property type="match status" value="1"/>
</dbReference>
<keyword evidence="13" id="KW-0547">Nucleotide-binding</keyword>
<evidence type="ECO:0000256" key="10">
    <source>
        <dbReference type="ARBA" id="ARBA00023154"/>
    </source>
</evidence>
<accession>A0A1G8PBM4</accession>
<evidence type="ECO:0000256" key="2">
    <source>
        <dbReference type="ARBA" id="ARBA00007442"/>
    </source>
</evidence>
<feature type="binding site" evidence="13">
    <location>
        <begin position="11"/>
        <end position="14"/>
    </location>
    <ligand>
        <name>NADP(+)</name>
        <dbReference type="ChEBI" id="CHEBI:58349"/>
    </ligand>
</feature>
<sequence length="323" mass="36578">MSQINIGIIGYGNLGKGVEISLSQNSDFNLVGIFSRRDPKTLDTKNKAYHVDDLLDFKDQIDVLILCGGSKQDIPKFREFYSTHFSTVDCYDNHQDLWNHYQLLDDITKKHQNVAVIATGWDPGVFSLQKLYSESFLPEGETFTFYGPGLSQGHSDAVRQVEGVKLAAQYTLPNDELVSQIQQGLPVNYTKEKAHIRDVYVVTTGTRSESEIEESIVNMPDYFQGYQTHVYFIDEETFNKEHQQLNHGGYVLRRGMMNGHQSTYKLELNLDSNPEFTASVAVAAARAAYRLQQDKSYGAKSLFDIPPSYLSSLTTEEMIKKLL</sequence>
<comment type="similarity">
    <text evidence="2 12">Belongs to the diaminopimelate dehydrogenase family.</text>
</comment>
<evidence type="ECO:0000256" key="4">
    <source>
        <dbReference type="ARBA" id="ARBA00012080"/>
    </source>
</evidence>
<dbReference type="Proteomes" id="UP000235682">
    <property type="component" value="Unassembled WGS sequence"/>
</dbReference>
<feature type="binding site" evidence="13">
    <location>
        <position position="197"/>
    </location>
    <ligand>
        <name>substrate</name>
    </ligand>
</feature>
<proteinExistence type="inferred from homology"/>
<evidence type="ECO:0000256" key="3">
    <source>
        <dbReference type="ARBA" id="ARBA00011738"/>
    </source>
</evidence>
<comment type="pathway">
    <text evidence="1 12">Amino-acid biosynthesis; L-lysine biosynthesis via DAP pathway; DL-2,6-diaminopimelate from (S)-tetrahydrodipicolinate: step 1/1.</text>
</comment>
<dbReference type="Gene3D" id="3.40.50.720">
    <property type="entry name" value="NAD(P)-binding Rossmann-like Domain"/>
    <property type="match status" value="1"/>
</dbReference>
<dbReference type="UniPathway" id="UPA00034">
    <property type="reaction ID" value="UER00026"/>
</dbReference>
<comment type="caution">
    <text evidence="15">The sequence shown here is derived from an EMBL/GenBank/DDBJ whole genome shotgun (WGS) entry which is preliminary data.</text>
</comment>
<dbReference type="Pfam" id="PF16654">
    <property type="entry name" value="DAPDH_C"/>
    <property type="match status" value="1"/>
</dbReference>
<dbReference type="STRING" id="84521.SAMN04487994_10683"/>
<dbReference type="EMBL" id="PNHE01000032">
    <property type="protein sequence ID" value="PMC57966.1"/>
    <property type="molecule type" value="Genomic_DNA"/>
</dbReference>
<feature type="binding site" evidence="13">
    <location>
        <begin position="119"/>
        <end position="123"/>
    </location>
    <ligand>
        <name>NADP(+)</name>
        <dbReference type="ChEBI" id="CHEBI:58349"/>
    </ligand>
</feature>
<keyword evidence="9 12" id="KW-0560">Oxidoreductase</keyword>
<evidence type="ECO:0000313" key="15">
    <source>
        <dbReference type="EMBL" id="PMC57966.1"/>
    </source>
</evidence>
<feature type="binding site" evidence="13">
    <location>
        <begin position="35"/>
        <end position="37"/>
    </location>
    <ligand>
        <name>NADP(+)</name>
        <dbReference type="ChEBI" id="CHEBI:58349"/>
    </ligand>
</feature>
<dbReference type="GO" id="GO:0047850">
    <property type="term" value="F:diaminopimelate dehydrogenase activity"/>
    <property type="evidence" value="ECO:0007669"/>
    <property type="project" value="UniProtKB-UniRule"/>
</dbReference>
<evidence type="ECO:0000256" key="7">
    <source>
        <dbReference type="ARBA" id="ARBA00022857"/>
    </source>
</evidence>
<dbReference type="GO" id="GO:0019877">
    <property type="term" value="P:diaminopimelate biosynthetic process"/>
    <property type="evidence" value="ECO:0007669"/>
    <property type="project" value="UniProtKB-UniRule"/>
</dbReference>
<evidence type="ECO:0000256" key="5">
    <source>
        <dbReference type="ARBA" id="ARBA00021654"/>
    </source>
</evidence>
<name>A0A1G8PBM4_9LACT</name>
<keyword evidence="10 12" id="KW-0457">Lysine biosynthesis</keyword>
<dbReference type="OrthoDB" id="9779394at2"/>
<dbReference type="GO" id="GO:0009089">
    <property type="term" value="P:lysine biosynthetic process via diaminopimelate"/>
    <property type="evidence" value="ECO:0007669"/>
    <property type="project" value="UniProtKB-UniRule"/>
</dbReference>
<evidence type="ECO:0000313" key="16">
    <source>
        <dbReference type="Proteomes" id="UP000235682"/>
    </source>
</evidence>
<dbReference type="EC" id="1.4.1.16" evidence="4 12"/>
<dbReference type="NCBIfam" id="TIGR01921">
    <property type="entry name" value="DAP-DH"/>
    <property type="match status" value="1"/>
</dbReference>
<keyword evidence="8 12" id="KW-0220">Diaminopimelate biosynthesis</keyword>
<evidence type="ECO:0000256" key="9">
    <source>
        <dbReference type="ARBA" id="ARBA00023002"/>
    </source>
</evidence>
<dbReference type="InterPro" id="IPR032094">
    <property type="entry name" value="Meso-DAP_DH_C"/>
</dbReference>
<feature type="binding site" evidence="13">
    <location>
        <position position="171"/>
    </location>
    <ligand>
        <name>substrate</name>
    </ligand>
</feature>
<keyword evidence="6 12" id="KW-0028">Amino-acid biosynthesis</keyword>
<dbReference type="SUPFAM" id="SSF55347">
    <property type="entry name" value="Glyceraldehyde-3-phosphate dehydrogenase-like, C-terminal domain"/>
    <property type="match status" value="1"/>
</dbReference>
<evidence type="ECO:0000256" key="13">
    <source>
        <dbReference type="PIRSR" id="PIRSR025648-1"/>
    </source>
</evidence>
<feature type="binding site" evidence="13">
    <location>
        <position position="273"/>
    </location>
    <ligand>
        <name>substrate</name>
    </ligand>
</feature>
<evidence type="ECO:0000256" key="12">
    <source>
        <dbReference type="PIRNR" id="PIRNR025648"/>
    </source>
</evidence>
<evidence type="ECO:0000256" key="1">
    <source>
        <dbReference type="ARBA" id="ARBA00004896"/>
    </source>
</evidence>
<dbReference type="InterPro" id="IPR036291">
    <property type="entry name" value="NAD(P)-bd_dom_sf"/>
</dbReference>
<feature type="binding site" evidence="13">
    <location>
        <begin position="67"/>
        <end position="70"/>
    </location>
    <ligand>
        <name>NADP(+)</name>
        <dbReference type="ChEBI" id="CHEBI:58349"/>
    </ligand>
</feature>
<evidence type="ECO:0000259" key="14">
    <source>
        <dbReference type="Pfam" id="PF16654"/>
    </source>
</evidence>
<feature type="domain" description="Meso-diaminopimelate D-dehydrogenase C-terminal" evidence="14">
    <location>
        <begin position="120"/>
        <end position="272"/>
    </location>
</feature>
<reference evidence="15 16" key="1">
    <citation type="submission" date="2017-09" db="EMBL/GenBank/DDBJ databases">
        <title>Bacterial strain isolated from the female urinary microbiota.</title>
        <authorList>
            <person name="Thomas-White K."/>
            <person name="Kumar N."/>
            <person name="Forster S."/>
            <person name="Putonti C."/>
            <person name="Lawley T."/>
            <person name="Wolfe A.J."/>
        </authorList>
    </citation>
    <scope>NUCLEOTIDE SEQUENCE [LARGE SCALE GENOMIC DNA]</scope>
    <source>
        <strain evidence="15 16">UMB0852</strain>
    </source>
</reference>
<dbReference type="SUPFAM" id="SSF51735">
    <property type="entry name" value="NAD(P)-binding Rossmann-fold domains"/>
    <property type="match status" value="1"/>
</dbReference>
<evidence type="ECO:0000256" key="8">
    <source>
        <dbReference type="ARBA" id="ARBA00022915"/>
    </source>
</evidence>
<feature type="binding site" evidence="13">
    <location>
        <position position="247"/>
    </location>
    <ligand>
        <name>substrate</name>
    </ligand>
</feature>
<organism evidence="15 16">
    <name type="scientific">Dolosicoccus paucivorans</name>
    <dbReference type="NCBI Taxonomy" id="84521"/>
    <lineage>
        <taxon>Bacteria</taxon>
        <taxon>Bacillati</taxon>
        <taxon>Bacillota</taxon>
        <taxon>Bacilli</taxon>
        <taxon>Lactobacillales</taxon>
        <taxon>Aerococcaceae</taxon>
        <taxon>Dolosicoccus</taxon>
    </lineage>
</organism>